<evidence type="ECO:0000313" key="1">
    <source>
        <dbReference type="EMBL" id="GAA3893976.1"/>
    </source>
</evidence>
<keyword evidence="2" id="KW-1185">Reference proteome</keyword>
<dbReference type="SUPFAM" id="SSF53850">
    <property type="entry name" value="Periplasmic binding protein-like II"/>
    <property type="match status" value="1"/>
</dbReference>
<reference evidence="2" key="1">
    <citation type="journal article" date="2019" name="Int. J. Syst. Evol. Microbiol.">
        <title>The Global Catalogue of Microorganisms (GCM) 10K type strain sequencing project: providing services to taxonomists for standard genome sequencing and annotation.</title>
        <authorList>
            <consortium name="The Broad Institute Genomics Platform"/>
            <consortium name="The Broad Institute Genome Sequencing Center for Infectious Disease"/>
            <person name="Wu L."/>
            <person name="Ma J."/>
        </authorList>
    </citation>
    <scope>NUCLEOTIDE SEQUENCE [LARGE SCALE GENOMIC DNA]</scope>
    <source>
        <strain evidence="2">JCM 16578</strain>
    </source>
</reference>
<name>A0ABP7L6A9_9ACTN</name>
<accession>A0ABP7L6A9</accession>
<sequence length="315" mass="34516">MAVPQLRTVTRTQGNNEALKTGVVTPRGFRFEFEEVPVLVDAFRRMVRGLEFDVSEMALTTYLVAKAHGARFTAVPVFLVRGFHHGAVFHDPASDVRSPKDLEGRRVGVSRGYTVTTGVWARAVLQEEYGVDLDKVTWVLSGDEHVAAYRPPANVVPVDSGGSLEDALLAGDLAAVIGPRPASSALAPLIPEPAEAGFTALRERALYPINHLIVIRDELLAEQPELGALVFDAFARAKQLYVDRLHSGGVNSPTATDRMYRRVLEVTGMDPLPYGLEPNRAVLEQLMRHAVDQHILERPLPLEGLFAESTRTLIA</sequence>
<evidence type="ECO:0000313" key="2">
    <source>
        <dbReference type="Proteomes" id="UP001501563"/>
    </source>
</evidence>
<comment type="caution">
    <text evidence="1">The sequence shown here is derived from an EMBL/GenBank/DDBJ whole genome shotgun (WGS) entry which is preliminary data.</text>
</comment>
<gene>
    <name evidence="1" type="ORF">GCM10022207_72460</name>
</gene>
<dbReference type="RefSeq" id="WP_331270187.1">
    <property type="nucleotide sequence ID" value="NZ_BAAAZA010000031.1"/>
</dbReference>
<dbReference type="Proteomes" id="UP001501563">
    <property type="component" value="Unassembled WGS sequence"/>
</dbReference>
<organism evidence="1 2">
    <name type="scientific">Streptomyces lannensis</name>
    <dbReference type="NCBI Taxonomy" id="766498"/>
    <lineage>
        <taxon>Bacteria</taxon>
        <taxon>Bacillati</taxon>
        <taxon>Actinomycetota</taxon>
        <taxon>Actinomycetes</taxon>
        <taxon>Kitasatosporales</taxon>
        <taxon>Streptomycetaceae</taxon>
        <taxon>Streptomyces</taxon>
    </lineage>
</organism>
<dbReference type="EMBL" id="BAAAZA010000031">
    <property type="protein sequence ID" value="GAA3893976.1"/>
    <property type="molecule type" value="Genomic_DNA"/>
</dbReference>
<protein>
    <submittedName>
        <fullName evidence="1">ABC transporter substrate-binding protein</fullName>
    </submittedName>
</protein>
<dbReference type="Gene3D" id="3.40.190.10">
    <property type="entry name" value="Periplasmic binding protein-like II"/>
    <property type="match status" value="2"/>
</dbReference>
<proteinExistence type="predicted"/>